<organism evidence="2 3">
    <name type="scientific">Caballeronia sordidicola</name>
    <name type="common">Burkholderia sordidicola</name>
    <dbReference type="NCBI Taxonomy" id="196367"/>
    <lineage>
        <taxon>Bacteria</taxon>
        <taxon>Pseudomonadati</taxon>
        <taxon>Pseudomonadota</taxon>
        <taxon>Betaproteobacteria</taxon>
        <taxon>Burkholderiales</taxon>
        <taxon>Burkholderiaceae</taxon>
        <taxon>Caballeronia</taxon>
    </lineage>
</organism>
<feature type="domain" description="Amidohydrolase 3" evidence="1">
    <location>
        <begin position="55"/>
        <end position="539"/>
    </location>
</feature>
<dbReference type="InterPro" id="IPR032466">
    <property type="entry name" value="Metal_Hydrolase"/>
</dbReference>
<dbReference type="CDD" id="cd01300">
    <property type="entry name" value="YtcJ_like"/>
    <property type="match status" value="1"/>
</dbReference>
<dbReference type="Gene3D" id="2.30.40.10">
    <property type="entry name" value="Urease, subunit C, domain 1"/>
    <property type="match status" value="1"/>
</dbReference>
<dbReference type="SUPFAM" id="SSF51338">
    <property type="entry name" value="Composite domain of metallo-dependent hydrolases"/>
    <property type="match status" value="1"/>
</dbReference>
<dbReference type="PANTHER" id="PTHR22642:SF2">
    <property type="entry name" value="PROTEIN LONG AFTER FAR-RED 3"/>
    <property type="match status" value="1"/>
</dbReference>
<dbReference type="Gene3D" id="3.20.20.140">
    <property type="entry name" value="Metal-dependent hydrolases"/>
    <property type="match status" value="1"/>
</dbReference>
<evidence type="ECO:0000313" key="3">
    <source>
        <dbReference type="Proteomes" id="UP000214720"/>
    </source>
</evidence>
<comment type="caution">
    <text evidence="2">The sequence shown here is derived from an EMBL/GenBank/DDBJ whole genome shotgun (WGS) entry which is preliminary data.</text>
</comment>
<dbReference type="InterPro" id="IPR033932">
    <property type="entry name" value="YtcJ-like"/>
</dbReference>
<dbReference type="InterPro" id="IPR013108">
    <property type="entry name" value="Amidohydro_3"/>
</dbReference>
<proteinExistence type="predicted"/>
<dbReference type="GO" id="GO:0016810">
    <property type="term" value="F:hydrolase activity, acting on carbon-nitrogen (but not peptide) bonds"/>
    <property type="evidence" value="ECO:0007669"/>
    <property type="project" value="InterPro"/>
</dbReference>
<protein>
    <submittedName>
        <fullName evidence="2">Exoenzymes regulatory protein AepA in lipid-linked oligosaccharide synthesis cluster</fullName>
    </submittedName>
</protein>
<evidence type="ECO:0000259" key="1">
    <source>
        <dbReference type="Pfam" id="PF07969"/>
    </source>
</evidence>
<reference evidence="3" key="1">
    <citation type="submission" date="2017-01" db="EMBL/GenBank/DDBJ databases">
        <title>Genome Analysis of Deinococcus marmoris KOPRI26562.</title>
        <authorList>
            <person name="Kim J.H."/>
            <person name="Oh H.-M."/>
        </authorList>
    </citation>
    <scope>NUCLEOTIDE SEQUENCE [LARGE SCALE GENOMIC DNA]</scope>
    <source>
        <strain evidence="3">PAMC 26633</strain>
    </source>
</reference>
<name>A0A226WQJ6_CABSO</name>
<dbReference type="Gene3D" id="3.10.310.70">
    <property type="match status" value="1"/>
</dbReference>
<dbReference type="OrthoDB" id="9031471at2"/>
<accession>A0A226WQJ6</accession>
<gene>
    <name evidence="2" type="ORF">BSU04_36775</name>
</gene>
<dbReference type="Proteomes" id="UP000214720">
    <property type="component" value="Unassembled WGS sequence"/>
</dbReference>
<dbReference type="EMBL" id="MTHB01000247">
    <property type="protein sequence ID" value="OXC73466.1"/>
    <property type="molecule type" value="Genomic_DNA"/>
</dbReference>
<dbReference type="PANTHER" id="PTHR22642">
    <property type="entry name" value="IMIDAZOLONEPROPIONASE"/>
    <property type="match status" value="1"/>
</dbReference>
<dbReference type="SUPFAM" id="SSF51556">
    <property type="entry name" value="Metallo-dependent hydrolases"/>
    <property type="match status" value="1"/>
</dbReference>
<dbReference type="AlphaFoldDB" id="A0A226WQJ6"/>
<dbReference type="Pfam" id="PF07969">
    <property type="entry name" value="Amidohydro_3"/>
    <property type="match status" value="1"/>
</dbReference>
<evidence type="ECO:0000313" key="2">
    <source>
        <dbReference type="EMBL" id="OXC73466.1"/>
    </source>
</evidence>
<dbReference type="InterPro" id="IPR011059">
    <property type="entry name" value="Metal-dep_hydrolase_composite"/>
</dbReference>
<sequence>MADIEVYRARRVITMEPDMPFANAVAVLDGRILQVGEIEDLRFISGAQVVDQFAQKVILPGFVEGHAHIAAGSVWRMCYLGFFDREGPNGERWPGLKSLDAVIERLQDAQHLCVEKAEPLLGWGFDPLYFGGIHMTANHLDEVSTTRPVLVLHNTFHALNINSAALHAAGIDRTVTAEGLVSDEAGSPTGEIREFALMQLVMASLNVDLLFADPTETDIWDYASVARRAGVTTACDMANLLSGETLRILQRVTTSDAFPLRLVPLFLGRPGDPAPQLKRIAEAIGYGNEKLHLGRVKLITDGAITAFTARIKKPGYFNGAPNGLWNMPPAELYSKVRAFHDAGYQIHVHVNGDEASELALEVFEKVQRESPQTRLKHTFQHCQMMDVSQFRRLACLGISANLFTNHIYYYGDVHYETTLGSHRAGCLNAAASALKAGVTISIHSDAPVTPLAPLFTAWVSINRTTSSGRLLGSEERLSLDEALYAITMGAARSLQLDDQIGSISPGKHADFAILDDDPYSVLPEFLKDIAVSGTVVGGVYFPKKRQSES</sequence>